<sequence>MVSQNGMFSPLRKHVLDCAVTASSQAANHKHRKQFTPDGLSRINT</sequence>
<dbReference type="EMBL" id="FJUX01000001">
    <property type="protein sequence ID" value="CZS88393.1"/>
    <property type="molecule type" value="Genomic_DNA"/>
</dbReference>
<gene>
    <name evidence="2" type="ORF">RAG0_00138</name>
</gene>
<name>A0A1E1JRJ6_9HELO</name>
<reference evidence="3" key="1">
    <citation type="submission" date="2016-03" db="EMBL/GenBank/DDBJ databases">
        <authorList>
            <person name="Guldener U."/>
        </authorList>
    </citation>
    <scope>NUCLEOTIDE SEQUENCE [LARGE SCALE GENOMIC DNA]</scope>
    <source>
        <strain evidence="3">04CH-RAC-A.6.1</strain>
    </source>
</reference>
<evidence type="ECO:0000256" key="1">
    <source>
        <dbReference type="SAM" id="MobiDB-lite"/>
    </source>
</evidence>
<keyword evidence="3" id="KW-1185">Reference proteome</keyword>
<proteinExistence type="predicted"/>
<protein>
    <submittedName>
        <fullName evidence="2">Uncharacterized protein</fullName>
    </submittedName>
</protein>
<evidence type="ECO:0000313" key="2">
    <source>
        <dbReference type="EMBL" id="CZS88393.1"/>
    </source>
</evidence>
<dbReference type="Proteomes" id="UP000178912">
    <property type="component" value="Unassembled WGS sequence"/>
</dbReference>
<accession>A0A1E1JRJ6</accession>
<feature type="region of interest" description="Disordered" evidence="1">
    <location>
        <begin position="23"/>
        <end position="45"/>
    </location>
</feature>
<dbReference type="AlphaFoldDB" id="A0A1E1JRJ6"/>
<organism evidence="2 3">
    <name type="scientific">Rhynchosporium agropyri</name>
    <dbReference type="NCBI Taxonomy" id="914238"/>
    <lineage>
        <taxon>Eukaryota</taxon>
        <taxon>Fungi</taxon>
        <taxon>Dikarya</taxon>
        <taxon>Ascomycota</taxon>
        <taxon>Pezizomycotina</taxon>
        <taxon>Leotiomycetes</taxon>
        <taxon>Helotiales</taxon>
        <taxon>Ploettnerulaceae</taxon>
        <taxon>Rhynchosporium</taxon>
    </lineage>
</organism>
<evidence type="ECO:0000313" key="3">
    <source>
        <dbReference type="Proteomes" id="UP000178912"/>
    </source>
</evidence>